<protein>
    <recommendedName>
        <fullName evidence="4">tRNA pseudouridine synthase A</fullName>
        <ecNumber evidence="4">5.4.99.12</ecNumber>
    </recommendedName>
    <alternativeName>
        <fullName evidence="4">tRNA pseudouridine(38-40) synthase</fullName>
    </alternativeName>
    <alternativeName>
        <fullName evidence="4">tRNA pseudouridylate synthase I</fullName>
    </alternativeName>
    <alternativeName>
        <fullName evidence="4">tRNA-uridine isomerase I</fullName>
    </alternativeName>
</protein>
<dbReference type="NCBIfam" id="TIGR00071">
    <property type="entry name" value="hisT_truA"/>
    <property type="match status" value="1"/>
</dbReference>
<dbReference type="GO" id="GO:0160147">
    <property type="term" value="F:tRNA pseudouridine(38-40) synthase activity"/>
    <property type="evidence" value="ECO:0007669"/>
    <property type="project" value="UniProtKB-EC"/>
</dbReference>
<dbReference type="Proteomes" id="UP000766609">
    <property type="component" value="Unassembled WGS sequence"/>
</dbReference>
<comment type="subunit">
    <text evidence="4">Homodimer.</text>
</comment>
<name>A0ABS7N7M1_9BACT</name>
<evidence type="ECO:0000313" key="8">
    <source>
        <dbReference type="Proteomes" id="UP000766609"/>
    </source>
</evidence>
<comment type="catalytic activity">
    <reaction evidence="4 5">
        <text>uridine(38/39/40) in tRNA = pseudouridine(38/39/40) in tRNA</text>
        <dbReference type="Rhea" id="RHEA:22376"/>
        <dbReference type="Rhea" id="RHEA-COMP:10085"/>
        <dbReference type="Rhea" id="RHEA-COMP:10087"/>
        <dbReference type="ChEBI" id="CHEBI:65314"/>
        <dbReference type="ChEBI" id="CHEBI:65315"/>
        <dbReference type="EC" id="5.4.99.12"/>
    </reaction>
</comment>
<proteinExistence type="inferred from homology"/>
<dbReference type="InterPro" id="IPR001406">
    <property type="entry name" value="PsdUridine_synth_TruA"/>
</dbReference>
<evidence type="ECO:0000256" key="2">
    <source>
        <dbReference type="ARBA" id="ARBA00022694"/>
    </source>
</evidence>
<organism evidence="7 8">
    <name type="scientific">Algoriphagus marincola</name>
    <dbReference type="NCBI Taxonomy" id="264027"/>
    <lineage>
        <taxon>Bacteria</taxon>
        <taxon>Pseudomonadati</taxon>
        <taxon>Bacteroidota</taxon>
        <taxon>Cytophagia</taxon>
        <taxon>Cytophagales</taxon>
        <taxon>Cyclobacteriaceae</taxon>
        <taxon>Algoriphagus</taxon>
    </lineage>
</organism>
<dbReference type="SUPFAM" id="SSF55120">
    <property type="entry name" value="Pseudouridine synthase"/>
    <property type="match status" value="1"/>
</dbReference>
<feature type="domain" description="Pseudouridine synthase I TruA alpha/beta" evidence="6">
    <location>
        <begin position="149"/>
        <end position="259"/>
    </location>
</feature>
<comment type="caution">
    <text evidence="4">Lacks conserved residue(s) required for the propagation of feature annotation.</text>
</comment>
<keyword evidence="3 4" id="KW-0413">Isomerase</keyword>
<dbReference type="PANTHER" id="PTHR11142:SF5">
    <property type="entry name" value="TRNA PSEUDOURIDINE(38_39) SYNTHASE"/>
    <property type="match status" value="1"/>
</dbReference>
<dbReference type="InterPro" id="IPR020095">
    <property type="entry name" value="PsdUridine_synth_TruA_C"/>
</dbReference>
<dbReference type="Pfam" id="PF01416">
    <property type="entry name" value="PseudoU_synth_1"/>
    <property type="match status" value="1"/>
</dbReference>
<keyword evidence="2 4" id="KW-0819">tRNA processing</keyword>
<dbReference type="EC" id="5.4.99.12" evidence="4"/>
<dbReference type="HAMAP" id="MF_00171">
    <property type="entry name" value="TruA"/>
    <property type="match status" value="1"/>
</dbReference>
<evidence type="ECO:0000256" key="1">
    <source>
        <dbReference type="ARBA" id="ARBA00009375"/>
    </source>
</evidence>
<evidence type="ECO:0000256" key="3">
    <source>
        <dbReference type="ARBA" id="ARBA00023235"/>
    </source>
</evidence>
<dbReference type="InterPro" id="IPR020103">
    <property type="entry name" value="PsdUridine_synth_cat_dom_sf"/>
</dbReference>
<dbReference type="InterPro" id="IPR020094">
    <property type="entry name" value="TruA/RsuA/RluB/E/F_N"/>
</dbReference>
<gene>
    <name evidence="4 7" type="primary">truA</name>
    <name evidence="7" type="ORF">KUV23_15210</name>
</gene>
<dbReference type="PANTHER" id="PTHR11142">
    <property type="entry name" value="PSEUDOURIDYLATE SYNTHASE"/>
    <property type="match status" value="1"/>
</dbReference>
<evidence type="ECO:0000256" key="5">
    <source>
        <dbReference type="RuleBase" id="RU003792"/>
    </source>
</evidence>
<dbReference type="PIRSF" id="PIRSF001430">
    <property type="entry name" value="tRNA_psdUrid_synth"/>
    <property type="match status" value="1"/>
</dbReference>
<comment type="similarity">
    <text evidence="1 4 5">Belongs to the tRNA pseudouridine synthase TruA family.</text>
</comment>
<dbReference type="Gene3D" id="3.30.70.580">
    <property type="entry name" value="Pseudouridine synthase I, catalytic domain, N-terminal subdomain"/>
    <property type="match status" value="1"/>
</dbReference>
<keyword evidence="8" id="KW-1185">Reference proteome</keyword>
<sequence>MQTKAFSYLFSISYFGARYKGWAIQKGQPTIQGKLERVLRFVLGHDDFTLLGGSRTDSGVSCKQGYFQLFLSDKNDFAQETISAINENLGGEIQIQFMGPVRRDFNLIKASKRKVYRYFFTDTSDTHALHAAWLQLVFEKLDLGKMNEAAKAFVGKHDFRAFCTPSHTKTDFEREISRCQILLADEIPYKNLADPVYYLEVVGTGFLHHQVRKMMRAIWYVGSGQWDLSEIENRLKRPSEDWEKIPPAPATGLVLWEVKIDGEKCD</sequence>
<dbReference type="RefSeq" id="WP_134201561.1">
    <property type="nucleotide sequence ID" value="NZ_JAHVHP010000002.1"/>
</dbReference>
<evidence type="ECO:0000313" key="7">
    <source>
        <dbReference type="EMBL" id="MBY5952335.1"/>
    </source>
</evidence>
<reference evidence="7 8" key="1">
    <citation type="submission" date="2021-06" db="EMBL/GenBank/DDBJ databases">
        <title>44 bacteria genomes isolated from Dapeng, Shenzhen.</title>
        <authorList>
            <person name="Zheng W."/>
            <person name="Yu S."/>
            <person name="Huang Y."/>
        </authorList>
    </citation>
    <scope>NUCLEOTIDE SEQUENCE [LARGE SCALE GENOMIC DNA]</scope>
    <source>
        <strain evidence="7 8">DP5N14-6</strain>
    </source>
</reference>
<dbReference type="EMBL" id="JAHVHP010000002">
    <property type="protein sequence ID" value="MBY5952335.1"/>
    <property type="molecule type" value="Genomic_DNA"/>
</dbReference>
<accession>A0ABS7N7M1</accession>
<dbReference type="Gene3D" id="3.30.70.660">
    <property type="entry name" value="Pseudouridine synthase I, catalytic domain, C-terminal subdomain"/>
    <property type="match status" value="1"/>
</dbReference>
<evidence type="ECO:0000256" key="4">
    <source>
        <dbReference type="HAMAP-Rule" id="MF_00171"/>
    </source>
</evidence>
<evidence type="ECO:0000259" key="6">
    <source>
        <dbReference type="Pfam" id="PF01416"/>
    </source>
</evidence>
<dbReference type="InterPro" id="IPR020097">
    <property type="entry name" value="PsdUridine_synth_TruA_a/b_dom"/>
</dbReference>
<feature type="binding site" evidence="4">
    <location>
        <position position="116"/>
    </location>
    <ligand>
        <name>substrate</name>
    </ligand>
</feature>
<comment type="function">
    <text evidence="4">Formation of pseudouridine at positions 38, 39 and 40 in the anticodon stem and loop of transfer RNAs.</text>
</comment>
<comment type="caution">
    <text evidence="7">The sequence shown here is derived from an EMBL/GenBank/DDBJ whole genome shotgun (WGS) entry which is preliminary data.</text>
</comment>
<feature type="active site" description="Nucleophile" evidence="4">
    <location>
        <position position="57"/>
    </location>
</feature>